<dbReference type="CDD" id="cd22271">
    <property type="entry name" value="DPBB_EXP_N-like"/>
    <property type="match status" value="1"/>
</dbReference>
<feature type="chain" id="PRO_5036366259" description="Expansin-like EG45 domain-containing protein" evidence="3">
    <location>
        <begin position="20"/>
        <end position="264"/>
    </location>
</feature>
<feature type="region of interest" description="Disordered" evidence="2">
    <location>
        <begin position="25"/>
        <end position="52"/>
    </location>
</feature>
<evidence type="ECO:0000313" key="5">
    <source>
        <dbReference type="EMBL" id="KAA1128858.1"/>
    </source>
</evidence>
<evidence type="ECO:0000313" key="6">
    <source>
        <dbReference type="Proteomes" id="UP000324748"/>
    </source>
</evidence>
<reference evidence="6 7" key="1">
    <citation type="submission" date="2019-05" db="EMBL/GenBank/DDBJ databases">
        <title>Emergence of the Ug99 lineage of the wheat stem rust pathogen through somatic hybridization.</title>
        <authorList>
            <person name="Li F."/>
            <person name="Upadhyaya N.M."/>
            <person name="Sperschneider J."/>
            <person name="Matny O."/>
            <person name="Nguyen-Phuc H."/>
            <person name="Mago R."/>
            <person name="Raley C."/>
            <person name="Miller M.E."/>
            <person name="Silverstein K.A.T."/>
            <person name="Henningsen E."/>
            <person name="Hirsch C.D."/>
            <person name="Visser B."/>
            <person name="Pretorius Z.A."/>
            <person name="Steffenson B.J."/>
            <person name="Schwessinger B."/>
            <person name="Dodds P.N."/>
            <person name="Figueroa M."/>
        </authorList>
    </citation>
    <scope>NUCLEOTIDE SEQUENCE [LARGE SCALE GENOMIC DNA]</scope>
    <source>
        <strain evidence="4">21-0</strain>
        <strain evidence="5 7">Ug99</strain>
    </source>
</reference>
<dbReference type="EMBL" id="VSWC01000093">
    <property type="protein sequence ID" value="KAA1089139.1"/>
    <property type="molecule type" value="Genomic_DNA"/>
</dbReference>
<dbReference type="Gene3D" id="2.60.40.760">
    <property type="entry name" value="Expansin, cellulose-binding-like domain"/>
    <property type="match status" value="1"/>
</dbReference>
<dbReference type="InterPro" id="IPR051477">
    <property type="entry name" value="Expansin_CellWall"/>
</dbReference>
<sequence>MYAGYYFLLLTLLALQAVAKPLNSHSARVNKRETPSASCYSTHRNKNKNSQVAGRTYHGEATTWNASWATGNCLFQKWPQPKGLGPIAMASNLWNSSGICGACISITGPVGTHKGVVSDQCPSCKKDSLDLGPDLWKEVSNGQNPGVLPITWEIVPCNFSTPIEFINKDGVSKDWNSIQVAGAEVPIRSLEVMPIANESSGGTGQRSWIRLTKQSNSNYFQPESGKGLGKSADIKVTCDNGKKIITKNVELDKPLNITDAVGNC</sequence>
<comment type="caution">
    <text evidence="4">The sequence shown here is derived from an EMBL/GenBank/DDBJ whole genome shotgun (WGS) entry which is preliminary data.</text>
</comment>
<organism evidence="4 6">
    <name type="scientific">Puccinia graminis f. sp. tritici</name>
    <dbReference type="NCBI Taxonomy" id="56615"/>
    <lineage>
        <taxon>Eukaryota</taxon>
        <taxon>Fungi</taxon>
        <taxon>Dikarya</taxon>
        <taxon>Basidiomycota</taxon>
        <taxon>Pucciniomycotina</taxon>
        <taxon>Pucciniomycetes</taxon>
        <taxon>Pucciniales</taxon>
        <taxon>Pucciniaceae</taxon>
        <taxon>Puccinia</taxon>
    </lineage>
</organism>
<dbReference type="SUPFAM" id="SSF50685">
    <property type="entry name" value="Barwin-like endoglucanases"/>
    <property type="match status" value="1"/>
</dbReference>
<keyword evidence="6" id="KW-1185">Reference proteome</keyword>
<evidence type="ECO:0000313" key="7">
    <source>
        <dbReference type="Proteomes" id="UP000325313"/>
    </source>
</evidence>
<dbReference type="Gene3D" id="2.40.40.10">
    <property type="entry name" value="RlpA-like domain"/>
    <property type="match status" value="1"/>
</dbReference>
<dbReference type="NCBIfam" id="NF041144">
    <property type="entry name" value="expansin_EXLX1"/>
    <property type="match status" value="1"/>
</dbReference>
<dbReference type="InterPro" id="IPR036908">
    <property type="entry name" value="RlpA-like_sf"/>
</dbReference>
<dbReference type="Proteomes" id="UP000325313">
    <property type="component" value="Unassembled WGS sequence"/>
</dbReference>
<feature type="compositionally biased region" description="Polar residues" evidence="2">
    <location>
        <begin position="35"/>
        <end position="52"/>
    </location>
</feature>
<dbReference type="EMBL" id="VDEP01000139">
    <property type="protein sequence ID" value="KAA1128858.1"/>
    <property type="molecule type" value="Genomic_DNA"/>
</dbReference>
<dbReference type="PANTHER" id="PTHR31836:SF21">
    <property type="entry name" value="EXPANSIN-LIKE PROTEIN 7"/>
    <property type="match status" value="1"/>
</dbReference>
<evidence type="ECO:0000256" key="2">
    <source>
        <dbReference type="SAM" id="MobiDB-lite"/>
    </source>
</evidence>
<evidence type="ECO:0000256" key="3">
    <source>
        <dbReference type="SAM" id="SignalP"/>
    </source>
</evidence>
<feature type="signal peptide" evidence="3">
    <location>
        <begin position="1"/>
        <end position="19"/>
    </location>
</feature>
<gene>
    <name evidence="4" type="ORF">PGT21_008130</name>
    <name evidence="5" type="ORF">PGTUg99_027305</name>
</gene>
<protein>
    <recommendedName>
        <fullName evidence="8">Expansin-like EG45 domain-containing protein</fullName>
    </recommendedName>
</protein>
<dbReference type="InterPro" id="IPR049818">
    <property type="entry name" value="Expansin_EXLX1-like"/>
</dbReference>
<evidence type="ECO:0008006" key="8">
    <source>
        <dbReference type="Google" id="ProtNLM"/>
    </source>
</evidence>
<evidence type="ECO:0000256" key="1">
    <source>
        <dbReference type="ARBA" id="ARBA00022729"/>
    </source>
</evidence>
<proteinExistence type="predicted"/>
<keyword evidence="1 3" id="KW-0732">Signal</keyword>
<evidence type="ECO:0000313" key="4">
    <source>
        <dbReference type="EMBL" id="KAA1089139.1"/>
    </source>
</evidence>
<dbReference type="AlphaFoldDB" id="A0A5B0NMJ8"/>
<dbReference type="Proteomes" id="UP000324748">
    <property type="component" value="Unassembled WGS sequence"/>
</dbReference>
<dbReference type="PANTHER" id="PTHR31836">
    <property type="match status" value="1"/>
</dbReference>
<accession>A0A5B0NMJ8</accession>
<dbReference type="OrthoDB" id="406505at2759"/>
<dbReference type="InterPro" id="IPR036749">
    <property type="entry name" value="Expansin_CBD_sf"/>
</dbReference>
<name>A0A5B0NMJ8_PUCGR</name>